<dbReference type="EMBL" id="FOYI01000005">
    <property type="protein sequence ID" value="SFR08827.1"/>
    <property type="molecule type" value="Genomic_DNA"/>
</dbReference>
<sequence>MRLFLLAGLIAAGTTASAATYTQITDPGDISAGALTETFEGFTLGTPLPLSSGIMSVATGNAVGAAVVGSSYDHPGTPAGSRWIGNSADAVSYSFEFSAGISQFGLVLFGHQYAGTTMELFDALDQSVASFSVAIAGGGAGQYTGFTSDMAAVRSVVIDFGGVDAVWIDNVSYLEGTDTSPVPLPATLPLLVAALGASALAGRRKRG</sequence>
<dbReference type="Proteomes" id="UP000199302">
    <property type="component" value="Unassembled WGS sequence"/>
</dbReference>
<protein>
    <submittedName>
        <fullName evidence="2">VPLPA-CTERM protein sorting domain-containing protein</fullName>
    </submittedName>
</protein>
<proteinExistence type="predicted"/>
<name>A0A1I6DTY2_9RHOB</name>
<dbReference type="AlphaFoldDB" id="A0A1I6DTY2"/>
<gene>
    <name evidence="2" type="ORF">SAMN04515673_105131</name>
</gene>
<accession>A0A1I6DTY2</accession>
<keyword evidence="3" id="KW-1185">Reference proteome</keyword>
<feature type="chain" id="PRO_5011636367" evidence="1">
    <location>
        <begin position="19"/>
        <end position="207"/>
    </location>
</feature>
<feature type="signal peptide" evidence="1">
    <location>
        <begin position="1"/>
        <end position="18"/>
    </location>
</feature>
<reference evidence="2 3" key="1">
    <citation type="submission" date="2016-10" db="EMBL/GenBank/DDBJ databases">
        <authorList>
            <person name="de Groot N.N."/>
        </authorList>
    </citation>
    <scope>NUCLEOTIDE SEQUENCE [LARGE SCALE GENOMIC DNA]</scope>
    <source>
        <strain evidence="3">KMM 9023,NRIC 0796,JCM 17311,KCTC 23692</strain>
    </source>
</reference>
<evidence type="ECO:0000313" key="2">
    <source>
        <dbReference type="EMBL" id="SFR08827.1"/>
    </source>
</evidence>
<evidence type="ECO:0000256" key="1">
    <source>
        <dbReference type="SAM" id="SignalP"/>
    </source>
</evidence>
<organism evidence="2 3">
    <name type="scientific">Poseidonocella sedimentorum</name>
    <dbReference type="NCBI Taxonomy" id="871652"/>
    <lineage>
        <taxon>Bacteria</taxon>
        <taxon>Pseudomonadati</taxon>
        <taxon>Pseudomonadota</taxon>
        <taxon>Alphaproteobacteria</taxon>
        <taxon>Rhodobacterales</taxon>
        <taxon>Roseobacteraceae</taxon>
        <taxon>Poseidonocella</taxon>
    </lineage>
</organism>
<evidence type="ECO:0000313" key="3">
    <source>
        <dbReference type="Proteomes" id="UP000199302"/>
    </source>
</evidence>
<dbReference type="RefSeq" id="WP_143104133.1">
    <property type="nucleotide sequence ID" value="NZ_FOYI01000005.1"/>
</dbReference>
<keyword evidence="1" id="KW-0732">Signal</keyword>